<accession>A0ABP9DLK5</accession>
<evidence type="ECO:0000256" key="1">
    <source>
        <dbReference type="SAM" id="MobiDB-lite"/>
    </source>
</evidence>
<evidence type="ECO:0000313" key="3">
    <source>
        <dbReference type="Proteomes" id="UP001500298"/>
    </source>
</evidence>
<sequence>MGIPNTIPKVECKYFEGLPNVTYAWANKRCKAYLDAYYALDMISRDARQYRSGKGAYTDWSVQELYQHHSQKIKAIQGQLDGLLSLDIQASFQCLTKDLSLYTKVDHPEEAVRLHKNIRHTAFELVRLYLMTYEEARQKGTTVFYHNMPYLYTRQSSLATLEGCTKNTITNHLNRLREIGFVVHYRNRFSAGLELLVNWNIIFGDDEAEKIRLCFRKDLSTAQKLFTSHCEQQKIALISRTAKSSKNGSENPFSVRFDQNLNPLSSSIQNRNKVLKNSSHVDKVNNSEKEATHPKELKEMLPGTQIFFGDERKEGTEKRTAQVNREKEVKKNSAQTKAGCGPAAVGETVQYGRDAKEHKYYMQYAQRFWCYVKAKYYSSKQFTPMDEEHMVHVIARNVFGSFKNDKGWKHEQWLKYYKELVAAADFQYLAVVNHGGYVADPAWYFGEENKKNGWWQNWNRFQNYKRKAKYFRLKGELKRIEYEAAEYRDGKGPNATKTPQEMYVMHENRLRKLRNRDLMNAFKEMVSHQLLYTKRNFDIKAPQV</sequence>
<dbReference type="RefSeq" id="WP_345375038.1">
    <property type="nucleotide sequence ID" value="NZ_BAABJX010000065.1"/>
</dbReference>
<feature type="region of interest" description="Disordered" evidence="1">
    <location>
        <begin position="314"/>
        <end position="339"/>
    </location>
</feature>
<reference evidence="3" key="1">
    <citation type="journal article" date="2019" name="Int. J. Syst. Evol. Microbiol.">
        <title>The Global Catalogue of Microorganisms (GCM) 10K type strain sequencing project: providing services to taxonomists for standard genome sequencing and annotation.</title>
        <authorList>
            <consortium name="The Broad Institute Genomics Platform"/>
            <consortium name="The Broad Institute Genome Sequencing Center for Infectious Disease"/>
            <person name="Wu L."/>
            <person name="Ma J."/>
        </authorList>
    </citation>
    <scope>NUCLEOTIDE SEQUENCE [LARGE SCALE GENOMIC DNA]</scope>
    <source>
        <strain evidence="3">JCM 18326</strain>
    </source>
</reference>
<organism evidence="2 3">
    <name type="scientific">Algivirga pacifica</name>
    <dbReference type="NCBI Taxonomy" id="1162670"/>
    <lineage>
        <taxon>Bacteria</taxon>
        <taxon>Pseudomonadati</taxon>
        <taxon>Bacteroidota</taxon>
        <taxon>Cytophagia</taxon>
        <taxon>Cytophagales</taxon>
        <taxon>Flammeovirgaceae</taxon>
        <taxon>Algivirga</taxon>
    </lineage>
</organism>
<name>A0ABP9DLK5_9BACT</name>
<dbReference type="EMBL" id="BAABJX010000065">
    <property type="protein sequence ID" value="GAA4851066.1"/>
    <property type="molecule type" value="Genomic_DNA"/>
</dbReference>
<keyword evidence="3" id="KW-1185">Reference proteome</keyword>
<dbReference type="Proteomes" id="UP001500298">
    <property type="component" value="Unassembled WGS sequence"/>
</dbReference>
<proteinExistence type="predicted"/>
<comment type="caution">
    <text evidence="2">The sequence shown here is derived from an EMBL/GenBank/DDBJ whole genome shotgun (WGS) entry which is preliminary data.</text>
</comment>
<evidence type="ECO:0000313" key="2">
    <source>
        <dbReference type="EMBL" id="GAA4851066.1"/>
    </source>
</evidence>
<feature type="compositionally biased region" description="Basic and acidic residues" evidence="1">
    <location>
        <begin position="314"/>
        <end position="331"/>
    </location>
</feature>
<protein>
    <submittedName>
        <fullName evidence="2">Uncharacterized protein</fullName>
    </submittedName>
</protein>
<gene>
    <name evidence="2" type="ORF">GCM10023331_39700</name>
</gene>